<feature type="transmembrane region" description="Helical" evidence="6">
    <location>
        <begin position="183"/>
        <end position="206"/>
    </location>
</feature>
<name>A0A1G9SLW0_9ACTN</name>
<dbReference type="Gene3D" id="1.20.1250.20">
    <property type="entry name" value="MFS general substrate transporter like domains"/>
    <property type="match status" value="1"/>
</dbReference>
<sequence length="431" mass="45715">MASDTPTTETPAPAPAVEEPASLWKHREFLKLWLGYTTSQFGSQITVVAMPLVAIVILGADEAAVGTLGAVGRLPFLLFLFAGFWADRFRKRPTMIAADVGRALLLLLIVVMYLTDTLTLFWLGTISFFSVALFVFFEVANMSHLPFLVGREHLGDGNAKLQLSTSVSRIAGNSAGSALVSTFAAALVLVVDVVTFLVSAISCALIRKPEPVPTPGEDRPGVFSSIAEGLRWVWRDPLIRPGVIAAGFYMFFYTGIEVLLPLWMVQGLGLSPYWLGILLAVGAPGAILGSLLATRSMKWIGIGPAFFWPTVVGNLSLFLIGLATGPTWLLLVMIGAAQFLLGITGPIAMVASATLRMGATPQHLQGRVMASQRAVALSLAPLGALLTGLLAAGIGMRTTLLICAAGAVIPIFVLALSPIPKTKGMPEPQEH</sequence>
<protein>
    <submittedName>
        <fullName evidence="8">Predicted arabinose efflux permease, MFS family</fullName>
    </submittedName>
</protein>
<feature type="transmembrane region" description="Helical" evidence="6">
    <location>
        <begin position="329"/>
        <end position="353"/>
    </location>
</feature>
<feature type="transmembrane region" description="Helical" evidence="6">
    <location>
        <begin position="243"/>
        <end position="265"/>
    </location>
</feature>
<keyword evidence="2" id="KW-1003">Cell membrane</keyword>
<dbReference type="RefSeq" id="WP_176993828.1">
    <property type="nucleotide sequence ID" value="NZ_FNDJ01000042.1"/>
</dbReference>
<dbReference type="Proteomes" id="UP000199202">
    <property type="component" value="Unassembled WGS sequence"/>
</dbReference>
<feature type="transmembrane region" description="Helical" evidence="6">
    <location>
        <begin position="399"/>
        <end position="419"/>
    </location>
</feature>
<feature type="transmembrane region" description="Helical" evidence="6">
    <location>
        <begin position="33"/>
        <end position="57"/>
    </location>
</feature>
<proteinExistence type="predicted"/>
<feature type="domain" description="Major facilitator superfamily (MFS) profile" evidence="7">
    <location>
        <begin position="239"/>
        <end position="431"/>
    </location>
</feature>
<evidence type="ECO:0000313" key="9">
    <source>
        <dbReference type="Proteomes" id="UP000199202"/>
    </source>
</evidence>
<dbReference type="SUPFAM" id="SSF103473">
    <property type="entry name" value="MFS general substrate transporter"/>
    <property type="match status" value="1"/>
</dbReference>
<keyword evidence="4 6" id="KW-1133">Transmembrane helix</keyword>
<feature type="transmembrane region" description="Helical" evidence="6">
    <location>
        <begin position="63"/>
        <end position="84"/>
    </location>
</feature>
<feature type="transmembrane region" description="Helical" evidence="6">
    <location>
        <begin position="271"/>
        <end position="293"/>
    </location>
</feature>
<organism evidence="8 9">
    <name type="scientific">Nonomuraea jiangxiensis</name>
    <dbReference type="NCBI Taxonomy" id="633440"/>
    <lineage>
        <taxon>Bacteria</taxon>
        <taxon>Bacillati</taxon>
        <taxon>Actinomycetota</taxon>
        <taxon>Actinomycetes</taxon>
        <taxon>Streptosporangiales</taxon>
        <taxon>Streptosporangiaceae</taxon>
        <taxon>Nonomuraea</taxon>
    </lineage>
</organism>
<evidence type="ECO:0000256" key="6">
    <source>
        <dbReference type="SAM" id="Phobius"/>
    </source>
</evidence>
<keyword evidence="9" id="KW-1185">Reference proteome</keyword>
<feature type="transmembrane region" description="Helical" evidence="6">
    <location>
        <begin position="104"/>
        <end position="137"/>
    </location>
</feature>
<dbReference type="PROSITE" id="PS50850">
    <property type="entry name" value="MFS"/>
    <property type="match status" value="1"/>
</dbReference>
<dbReference type="GO" id="GO:0005886">
    <property type="term" value="C:plasma membrane"/>
    <property type="evidence" value="ECO:0007669"/>
    <property type="project" value="UniProtKB-SubCell"/>
</dbReference>
<dbReference type="InterPro" id="IPR011701">
    <property type="entry name" value="MFS"/>
</dbReference>
<accession>A0A1G9SLW0</accession>
<gene>
    <name evidence="8" type="ORF">SAMN05421869_1423</name>
</gene>
<feature type="transmembrane region" description="Helical" evidence="6">
    <location>
        <begin position="305"/>
        <end position="323"/>
    </location>
</feature>
<dbReference type="InterPro" id="IPR036259">
    <property type="entry name" value="MFS_trans_sf"/>
</dbReference>
<reference evidence="8 9" key="1">
    <citation type="submission" date="2016-10" db="EMBL/GenBank/DDBJ databases">
        <authorList>
            <person name="de Groot N.N."/>
        </authorList>
    </citation>
    <scope>NUCLEOTIDE SEQUENCE [LARGE SCALE GENOMIC DNA]</scope>
    <source>
        <strain evidence="8 9">CGMCC 4.6533</strain>
    </source>
</reference>
<evidence type="ECO:0000256" key="1">
    <source>
        <dbReference type="ARBA" id="ARBA00004651"/>
    </source>
</evidence>
<dbReference type="STRING" id="633440.SAMN05421869_1423"/>
<feature type="transmembrane region" description="Helical" evidence="6">
    <location>
        <begin position="374"/>
        <end position="393"/>
    </location>
</feature>
<keyword evidence="5 6" id="KW-0472">Membrane</keyword>
<dbReference type="PANTHER" id="PTHR23513:SF6">
    <property type="entry name" value="MAJOR FACILITATOR SUPERFAMILY ASSOCIATED DOMAIN-CONTAINING PROTEIN"/>
    <property type="match status" value="1"/>
</dbReference>
<dbReference type="InterPro" id="IPR020846">
    <property type="entry name" value="MFS_dom"/>
</dbReference>
<evidence type="ECO:0000256" key="4">
    <source>
        <dbReference type="ARBA" id="ARBA00022989"/>
    </source>
</evidence>
<dbReference type="EMBL" id="FNDJ01000042">
    <property type="protein sequence ID" value="SDM36409.1"/>
    <property type="molecule type" value="Genomic_DNA"/>
</dbReference>
<dbReference type="PANTHER" id="PTHR23513">
    <property type="entry name" value="INTEGRAL MEMBRANE EFFLUX PROTEIN-RELATED"/>
    <property type="match status" value="1"/>
</dbReference>
<keyword evidence="3 6" id="KW-0812">Transmembrane</keyword>
<evidence type="ECO:0000256" key="2">
    <source>
        <dbReference type="ARBA" id="ARBA00022475"/>
    </source>
</evidence>
<evidence type="ECO:0000313" key="8">
    <source>
        <dbReference type="EMBL" id="SDM36409.1"/>
    </source>
</evidence>
<comment type="subcellular location">
    <subcellularLocation>
        <location evidence="1">Cell membrane</location>
        <topology evidence="1">Multi-pass membrane protein</topology>
    </subcellularLocation>
</comment>
<dbReference type="GO" id="GO:0022857">
    <property type="term" value="F:transmembrane transporter activity"/>
    <property type="evidence" value="ECO:0007669"/>
    <property type="project" value="InterPro"/>
</dbReference>
<dbReference type="Pfam" id="PF07690">
    <property type="entry name" value="MFS_1"/>
    <property type="match status" value="1"/>
</dbReference>
<dbReference type="AlphaFoldDB" id="A0A1G9SLW0"/>
<evidence type="ECO:0000256" key="5">
    <source>
        <dbReference type="ARBA" id="ARBA00023136"/>
    </source>
</evidence>
<evidence type="ECO:0000259" key="7">
    <source>
        <dbReference type="PROSITE" id="PS50850"/>
    </source>
</evidence>
<dbReference type="CDD" id="cd06173">
    <property type="entry name" value="MFS_MefA_like"/>
    <property type="match status" value="1"/>
</dbReference>
<evidence type="ECO:0000256" key="3">
    <source>
        <dbReference type="ARBA" id="ARBA00022692"/>
    </source>
</evidence>